<feature type="non-terminal residue" evidence="1">
    <location>
        <position position="1"/>
    </location>
</feature>
<evidence type="ECO:0000313" key="1">
    <source>
        <dbReference type="EMBL" id="KKL13893.1"/>
    </source>
</evidence>
<protein>
    <submittedName>
        <fullName evidence="1">Uncharacterized protein</fullName>
    </submittedName>
</protein>
<comment type="caution">
    <text evidence="1">The sequence shown here is derived from an EMBL/GenBank/DDBJ whole genome shotgun (WGS) entry which is preliminary data.</text>
</comment>
<organism evidence="1">
    <name type="scientific">marine sediment metagenome</name>
    <dbReference type="NCBI Taxonomy" id="412755"/>
    <lineage>
        <taxon>unclassified sequences</taxon>
        <taxon>metagenomes</taxon>
        <taxon>ecological metagenomes</taxon>
    </lineage>
</organism>
<proteinExistence type="predicted"/>
<accession>A0A0F9DPN0</accession>
<name>A0A0F9DPN0_9ZZZZ</name>
<gene>
    <name evidence="1" type="ORF">LCGC14_2521190</name>
</gene>
<dbReference type="AlphaFoldDB" id="A0A0F9DPN0"/>
<reference evidence="1" key="1">
    <citation type="journal article" date="2015" name="Nature">
        <title>Complex archaea that bridge the gap between prokaryotes and eukaryotes.</title>
        <authorList>
            <person name="Spang A."/>
            <person name="Saw J.H."/>
            <person name="Jorgensen S.L."/>
            <person name="Zaremba-Niedzwiedzka K."/>
            <person name="Martijn J."/>
            <person name="Lind A.E."/>
            <person name="van Eijk R."/>
            <person name="Schleper C."/>
            <person name="Guy L."/>
            <person name="Ettema T.J."/>
        </authorList>
    </citation>
    <scope>NUCLEOTIDE SEQUENCE</scope>
</reference>
<dbReference type="EMBL" id="LAZR01040675">
    <property type="protein sequence ID" value="KKL13893.1"/>
    <property type="molecule type" value="Genomic_DNA"/>
</dbReference>
<sequence length="21" mass="2472">NFALRIAKLKIKEGLKDDQDR</sequence>